<dbReference type="PROSITE" id="PS50931">
    <property type="entry name" value="HTH_LYSR"/>
    <property type="match status" value="1"/>
</dbReference>
<comment type="similarity">
    <text evidence="1">Belongs to the LysR transcriptional regulatory family.</text>
</comment>
<dbReference type="InterPro" id="IPR036390">
    <property type="entry name" value="WH_DNA-bd_sf"/>
</dbReference>
<evidence type="ECO:0000256" key="3">
    <source>
        <dbReference type="ARBA" id="ARBA00023125"/>
    </source>
</evidence>
<dbReference type="PRINTS" id="PR00039">
    <property type="entry name" value="HTHLYSR"/>
</dbReference>
<organism evidence="6 7">
    <name type="scientific">Noviherbaspirillum pedocola</name>
    <dbReference type="NCBI Taxonomy" id="2801341"/>
    <lineage>
        <taxon>Bacteria</taxon>
        <taxon>Pseudomonadati</taxon>
        <taxon>Pseudomonadota</taxon>
        <taxon>Betaproteobacteria</taxon>
        <taxon>Burkholderiales</taxon>
        <taxon>Oxalobacteraceae</taxon>
        <taxon>Noviherbaspirillum</taxon>
    </lineage>
</organism>
<dbReference type="AlphaFoldDB" id="A0A934W8R3"/>
<dbReference type="SUPFAM" id="SSF53850">
    <property type="entry name" value="Periplasmic binding protein-like II"/>
    <property type="match status" value="1"/>
</dbReference>
<keyword evidence="3" id="KW-0238">DNA-binding</keyword>
<dbReference type="GO" id="GO:0032993">
    <property type="term" value="C:protein-DNA complex"/>
    <property type="evidence" value="ECO:0007669"/>
    <property type="project" value="TreeGrafter"/>
</dbReference>
<dbReference type="Proteomes" id="UP000622890">
    <property type="component" value="Unassembled WGS sequence"/>
</dbReference>
<keyword evidence="7" id="KW-1185">Reference proteome</keyword>
<dbReference type="FunFam" id="1.10.10.10:FF:000001">
    <property type="entry name" value="LysR family transcriptional regulator"/>
    <property type="match status" value="1"/>
</dbReference>
<protein>
    <submittedName>
        <fullName evidence="6">LysR family transcriptional regulator</fullName>
    </submittedName>
</protein>
<dbReference type="Pfam" id="PF03466">
    <property type="entry name" value="LysR_substrate"/>
    <property type="match status" value="1"/>
</dbReference>
<dbReference type="InterPro" id="IPR005119">
    <property type="entry name" value="LysR_subst-bd"/>
</dbReference>
<accession>A0A934W8R3</accession>
<dbReference type="CDD" id="cd08451">
    <property type="entry name" value="PBP2_BudR"/>
    <property type="match status" value="1"/>
</dbReference>
<evidence type="ECO:0000256" key="4">
    <source>
        <dbReference type="ARBA" id="ARBA00023163"/>
    </source>
</evidence>
<evidence type="ECO:0000313" key="6">
    <source>
        <dbReference type="EMBL" id="MBK4738957.1"/>
    </source>
</evidence>
<dbReference type="RefSeq" id="WP_200598326.1">
    <property type="nucleotide sequence ID" value="NZ_JAEPBG010000031.1"/>
</dbReference>
<gene>
    <name evidence="6" type="ORF">JJB74_30455</name>
</gene>
<dbReference type="PANTHER" id="PTHR30346">
    <property type="entry name" value="TRANSCRIPTIONAL DUAL REGULATOR HCAR-RELATED"/>
    <property type="match status" value="1"/>
</dbReference>
<dbReference type="GO" id="GO:0003677">
    <property type="term" value="F:DNA binding"/>
    <property type="evidence" value="ECO:0007669"/>
    <property type="project" value="UniProtKB-KW"/>
</dbReference>
<dbReference type="Gene3D" id="3.40.190.10">
    <property type="entry name" value="Periplasmic binding protein-like II"/>
    <property type="match status" value="2"/>
</dbReference>
<dbReference type="Gene3D" id="1.10.10.10">
    <property type="entry name" value="Winged helix-like DNA-binding domain superfamily/Winged helix DNA-binding domain"/>
    <property type="match status" value="1"/>
</dbReference>
<name>A0A934W8R3_9BURK</name>
<dbReference type="GO" id="GO:0003700">
    <property type="term" value="F:DNA-binding transcription factor activity"/>
    <property type="evidence" value="ECO:0007669"/>
    <property type="project" value="InterPro"/>
</dbReference>
<dbReference type="SUPFAM" id="SSF46785">
    <property type="entry name" value="Winged helix' DNA-binding domain"/>
    <property type="match status" value="1"/>
</dbReference>
<evidence type="ECO:0000313" key="7">
    <source>
        <dbReference type="Proteomes" id="UP000622890"/>
    </source>
</evidence>
<proteinExistence type="inferred from homology"/>
<comment type="caution">
    <text evidence="6">The sequence shown here is derived from an EMBL/GenBank/DDBJ whole genome shotgun (WGS) entry which is preliminary data.</text>
</comment>
<sequence>MELRHLRYFIAVAEERHITRAAERLGMQQPPLSQQIKLLEAQLGFALFRRLPRGVELTEAGRMFLRDAKALLSDLDAAAERAARAAQGMEGAVAIGFTTSAAAHSYAPGLLRAFRSACPRVALQLKEDNAGRLTEALVEGKLDVALLRAPVTRPAGLAFHTILQEPLLLALPADHRLAASPKAVSLRLLQAEEFILVRQPGASGMYSDLLAACGQLGFVPRIAAEVGRMLTNISMVAAGLGVSIVPASMRGFHPDRVAYRELCDAPGLVAPMSLVYREENTNRAAENFIALVRETPPETLQSASAAP</sequence>
<reference evidence="6" key="1">
    <citation type="submission" date="2021-01" db="EMBL/GenBank/DDBJ databases">
        <title>Genome sequence of strain Noviherbaspirillum sp. DKR-6.</title>
        <authorList>
            <person name="Chaudhary D.K."/>
        </authorList>
    </citation>
    <scope>NUCLEOTIDE SEQUENCE</scope>
    <source>
        <strain evidence="6">DKR-6</strain>
    </source>
</reference>
<feature type="domain" description="HTH lysR-type" evidence="5">
    <location>
        <begin position="1"/>
        <end position="58"/>
    </location>
</feature>
<evidence type="ECO:0000256" key="1">
    <source>
        <dbReference type="ARBA" id="ARBA00009437"/>
    </source>
</evidence>
<keyword evidence="2" id="KW-0805">Transcription regulation</keyword>
<dbReference type="Pfam" id="PF00126">
    <property type="entry name" value="HTH_1"/>
    <property type="match status" value="1"/>
</dbReference>
<evidence type="ECO:0000256" key="2">
    <source>
        <dbReference type="ARBA" id="ARBA00023015"/>
    </source>
</evidence>
<dbReference type="InterPro" id="IPR037410">
    <property type="entry name" value="BudR_PBP2"/>
</dbReference>
<dbReference type="EMBL" id="JAEPBG010000031">
    <property type="protein sequence ID" value="MBK4738957.1"/>
    <property type="molecule type" value="Genomic_DNA"/>
</dbReference>
<dbReference type="InterPro" id="IPR036388">
    <property type="entry name" value="WH-like_DNA-bd_sf"/>
</dbReference>
<dbReference type="InterPro" id="IPR000847">
    <property type="entry name" value="LysR_HTH_N"/>
</dbReference>
<dbReference type="PANTHER" id="PTHR30346:SF30">
    <property type="entry name" value="SMALL NEUTRAL PROTEASE REGULATORY PROTEIN"/>
    <property type="match status" value="1"/>
</dbReference>
<keyword evidence="4" id="KW-0804">Transcription</keyword>
<evidence type="ECO:0000259" key="5">
    <source>
        <dbReference type="PROSITE" id="PS50931"/>
    </source>
</evidence>